<evidence type="ECO:0000256" key="1">
    <source>
        <dbReference type="SAM" id="Phobius"/>
    </source>
</evidence>
<keyword evidence="1" id="KW-0472">Membrane</keyword>
<gene>
    <name evidence="2" type="ORF">SAMN04488502_1011051</name>
</gene>
<keyword evidence="3" id="KW-1185">Reference proteome</keyword>
<protein>
    <submittedName>
        <fullName evidence="2">Uncharacterized protein</fullName>
    </submittedName>
</protein>
<dbReference type="AlphaFoldDB" id="A0A1G9NLF7"/>
<sequence length="196" mass="22918">MKGVNLIFTIEYTSIEATKQAQEILTQIKIEHWLNEEVFRIQWWIQVVVLIVPWFIWWKLVNKQKLVEIFCYGLLIGIVAVLLDGLGVELTLWGYPHKLFPLLERLFHADLTALPVIFMLIYQYFPKWKAFLGVCTLVAAIFTFVVEPIHIGLNIYELYSWKSIYSFPIYVALAACCKWLLGLIIKEQKPPQNVSE</sequence>
<name>A0A1G9NLF7_9FIRM</name>
<keyword evidence="1" id="KW-1133">Transmembrane helix</keyword>
<dbReference type="RefSeq" id="WP_092069187.1">
    <property type="nucleotide sequence ID" value="NZ_FNHB01000001.1"/>
</dbReference>
<evidence type="ECO:0000313" key="2">
    <source>
        <dbReference type="EMBL" id="SDL87219.1"/>
    </source>
</evidence>
<dbReference type="Proteomes" id="UP000214880">
    <property type="component" value="Unassembled WGS sequence"/>
</dbReference>
<keyword evidence="1" id="KW-0812">Transmembrane</keyword>
<feature type="transmembrane region" description="Helical" evidence="1">
    <location>
        <begin position="163"/>
        <end position="185"/>
    </location>
</feature>
<feature type="transmembrane region" description="Helical" evidence="1">
    <location>
        <begin position="130"/>
        <end position="151"/>
    </location>
</feature>
<organism evidence="2 3">
    <name type="scientific">Dendrosporobacter quercicolus</name>
    <dbReference type="NCBI Taxonomy" id="146817"/>
    <lineage>
        <taxon>Bacteria</taxon>
        <taxon>Bacillati</taxon>
        <taxon>Bacillota</taxon>
        <taxon>Negativicutes</taxon>
        <taxon>Selenomonadales</taxon>
        <taxon>Sporomusaceae</taxon>
        <taxon>Dendrosporobacter</taxon>
    </lineage>
</organism>
<dbReference type="NCBIfam" id="NF041644">
    <property type="entry name" value="CBO0543_fam"/>
    <property type="match status" value="1"/>
</dbReference>
<dbReference type="OrthoDB" id="1679483at2"/>
<dbReference type="InterPro" id="IPR048147">
    <property type="entry name" value="CBO0543-like"/>
</dbReference>
<dbReference type="EMBL" id="FNHB01000001">
    <property type="protein sequence ID" value="SDL87219.1"/>
    <property type="molecule type" value="Genomic_DNA"/>
</dbReference>
<feature type="transmembrane region" description="Helical" evidence="1">
    <location>
        <begin position="70"/>
        <end position="94"/>
    </location>
</feature>
<feature type="transmembrane region" description="Helical" evidence="1">
    <location>
        <begin position="106"/>
        <end position="125"/>
    </location>
</feature>
<proteinExistence type="predicted"/>
<feature type="transmembrane region" description="Helical" evidence="1">
    <location>
        <begin position="41"/>
        <end position="58"/>
    </location>
</feature>
<reference evidence="2 3" key="1">
    <citation type="submission" date="2016-10" db="EMBL/GenBank/DDBJ databases">
        <authorList>
            <person name="de Groot N.N."/>
        </authorList>
    </citation>
    <scope>NUCLEOTIDE SEQUENCE [LARGE SCALE GENOMIC DNA]</scope>
    <source>
        <strain evidence="2 3">DSM 1736</strain>
    </source>
</reference>
<evidence type="ECO:0000313" key="3">
    <source>
        <dbReference type="Proteomes" id="UP000214880"/>
    </source>
</evidence>
<accession>A0A1G9NLF7</accession>